<dbReference type="InterPro" id="IPR016197">
    <property type="entry name" value="Chromo-like_dom_sf"/>
</dbReference>
<dbReference type="SMART" id="SM00298">
    <property type="entry name" value="CHROMO"/>
    <property type="match status" value="1"/>
</dbReference>
<dbReference type="InterPro" id="IPR000953">
    <property type="entry name" value="Chromo/chromo_shadow_dom"/>
</dbReference>
<dbReference type="PANTHER" id="PTHR47240">
    <property type="entry name" value="CHROMO DOMAIN-CONTAINING PROTEIN LHP1"/>
    <property type="match status" value="1"/>
</dbReference>
<dbReference type="InterPro" id="IPR044251">
    <property type="entry name" value="LHP1-like"/>
</dbReference>
<dbReference type="SMART" id="SM00300">
    <property type="entry name" value="ChSh"/>
    <property type="match status" value="1"/>
</dbReference>
<dbReference type="InterPro" id="IPR023780">
    <property type="entry name" value="Chromo_domain"/>
</dbReference>
<dbReference type="Gene3D" id="2.40.50.40">
    <property type="match status" value="1"/>
</dbReference>
<dbReference type="SUPFAM" id="SSF54160">
    <property type="entry name" value="Chromo domain-like"/>
    <property type="match status" value="1"/>
</dbReference>
<dbReference type="InterPro" id="IPR008251">
    <property type="entry name" value="Chromo_shadow_dom"/>
</dbReference>
<organism evidence="5 6">
    <name type="scientific">Momordica charantia</name>
    <name type="common">Bitter gourd</name>
    <name type="synonym">Balsam pear</name>
    <dbReference type="NCBI Taxonomy" id="3673"/>
    <lineage>
        <taxon>Eukaryota</taxon>
        <taxon>Viridiplantae</taxon>
        <taxon>Streptophyta</taxon>
        <taxon>Embryophyta</taxon>
        <taxon>Tracheophyta</taxon>
        <taxon>Spermatophyta</taxon>
        <taxon>Magnoliopsida</taxon>
        <taxon>eudicotyledons</taxon>
        <taxon>Gunneridae</taxon>
        <taxon>Pentapetalae</taxon>
        <taxon>rosids</taxon>
        <taxon>fabids</taxon>
        <taxon>Cucurbitales</taxon>
        <taxon>Cucurbitaceae</taxon>
        <taxon>Momordiceae</taxon>
        <taxon>Momordica</taxon>
    </lineage>
</organism>
<reference evidence="6" key="1">
    <citation type="submission" date="2025-08" db="UniProtKB">
        <authorList>
            <consortium name="RefSeq"/>
        </authorList>
    </citation>
    <scope>IDENTIFICATION</scope>
    <source>
        <strain evidence="6">OHB3-1</strain>
    </source>
</reference>
<dbReference type="PROSITE" id="PS00598">
    <property type="entry name" value="CHROMO_1"/>
    <property type="match status" value="1"/>
</dbReference>
<dbReference type="GO" id="GO:0031507">
    <property type="term" value="P:heterochromatin formation"/>
    <property type="evidence" value="ECO:0007669"/>
    <property type="project" value="InterPro"/>
</dbReference>
<keyword evidence="5" id="KW-1185">Reference proteome</keyword>
<feature type="compositionally biased region" description="Low complexity" evidence="3">
    <location>
        <begin position="53"/>
        <end position="67"/>
    </location>
</feature>
<dbReference type="KEGG" id="mcha:111022803"/>
<dbReference type="AlphaFoldDB" id="A0A6J1DR80"/>
<feature type="region of interest" description="Disordered" evidence="3">
    <location>
        <begin position="168"/>
        <end position="187"/>
    </location>
</feature>
<feature type="region of interest" description="Disordered" evidence="3">
    <location>
        <begin position="53"/>
        <end position="106"/>
    </location>
</feature>
<dbReference type="PROSITE" id="PS50013">
    <property type="entry name" value="CHROMO_2"/>
    <property type="match status" value="1"/>
</dbReference>
<comment type="subcellular location">
    <subcellularLocation>
        <location evidence="1">Nucleus</location>
    </subcellularLocation>
</comment>
<dbReference type="GO" id="GO:0000792">
    <property type="term" value="C:heterochromatin"/>
    <property type="evidence" value="ECO:0007669"/>
    <property type="project" value="UniProtKB-ARBA"/>
</dbReference>
<accession>A0A6J1DR80</accession>
<proteinExistence type="predicted"/>
<evidence type="ECO:0000256" key="2">
    <source>
        <dbReference type="ARBA" id="ARBA00023242"/>
    </source>
</evidence>
<feature type="compositionally biased region" description="Acidic residues" evidence="3">
    <location>
        <begin position="75"/>
        <end position="95"/>
    </location>
</feature>
<dbReference type="OrthoDB" id="1918685at2759"/>
<sequence length="460" mass="51207">MMKIKGGGRKKRASGSTEVVVVGSIHDAMDGGELHLHGGDSYCANVNSSSNPINGASSSAAPSTSHLSDTHQEQNLEEAEDDAEGDEEDEQEGDEHDFSAPASERTNLDEGFFEIEAIRRKRVRKGQLQYLIKWRGWPETANTWEPLENLQSCSEFIEAFEHRLTMGKRKRKRKHGVVHTQTKKRQHRDNFSTYNVTDVEISVVDQRLPSAPINMSSFTHPYVHSQSVVCNHEGEKNGAVTAIERAKQTDIDNVGRNLPLRFDRKKDEREYDPKLSELKATVLTNIAITDKLAINFQEGRTSENNSPAAGLSKSVAVEPISENRCTGAKRRKSGSVKRFRQESTISELPMAQNAELTLAVVDSGVGVEPMGVENSGYHGESLSRNNKTDEARNEPSIIKIIKPLGYSASVSNNIQDVLVTFVAMRSDGTEVMVDNKFLKANNPLLLINFYEQHLRYTPRS</sequence>
<dbReference type="Proteomes" id="UP000504603">
    <property type="component" value="Unplaced"/>
</dbReference>
<evidence type="ECO:0000259" key="4">
    <source>
        <dbReference type="PROSITE" id="PS50013"/>
    </source>
</evidence>
<dbReference type="InterPro" id="IPR017984">
    <property type="entry name" value="Chromo_dom_subgr"/>
</dbReference>
<dbReference type="PANTHER" id="PTHR47240:SF2">
    <property type="entry name" value="CHROMO DOMAIN-CONTAINING PROTEIN LHP1"/>
    <property type="match status" value="1"/>
</dbReference>
<dbReference type="GeneID" id="111022803"/>
<keyword evidence="2" id="KW-0539">Nucleus</keyword>
<name>A0A6J1DR80_MOMCH</name>
<dbReference type="Pfam" id="PF00385">
    <property type="entry name" value="Chromo"/>
    <property type="match status" value="1"/>
</dbReference>
<evidence type="ECO:0000313" key="5">
    <source>
        <dbReference type="Proteomes" id="UP000504603"/>
    </source>
</evidence>
<dbReference type="RefSeq" id="XP_022155759.1">
    <property type="nucleotide sequence ID" value="XM_022300067.1"/>
</dbReference>
<dbReference type="GO" id="GO:0005634">
    <property type="term" value="C:nucleus"/>
    <property type="evidence" value="ECO:0007669"/>
    <property type="project" value="UniProtKB-SubCell"/>
</dbReference>
<dbReference type="CDD" id="cd00024">
    <property type="entry name" value="CD_CSD"/>
    <property type="match status" value="1"/>
</dbReference>
<protein>
    <submittedName>
        <fullName evidence="6">Chromo domain-containing protein LHP1-like</fullName>
    </submittedName>
</protein>
<gene>
    <name evidence="6" type="primary">LOC111022803</name>
</gene>
<evidence type="ECO:0000256" key="3">
    <source>
        <dbReference type="SAM" id="MobiDB-lite"/>
    </source>
</evidence>
<dbReference type="PRINTS" id="PR00504">
    <property type="entry name" value="CHROMODOMAIN"/>
</dbReference>
<dbReference type="CDD" id="cd18982">
    <property type="entry name" value="CSD"/>
    <property type="match status" value="1"/>
</dbReference>
<evidence type="ECO:0000313" key="6">
    <source>
        <dbReference type="RefSeq" id="XP_022155759.1"/>
    </source>
</evidence>
<dbReference type="InterPro" id="IPR023779">
    <property type="entry name" value="Chromodomain_CS"/>
</dbReference>
<feature type="domain" description="Chromo" evidence="4">
    <location>
        <begin position="113"/>
        <end position="172"/>
    </location>
</feature>
<evidence type="ECO:0000256" key="1">
    <source>
        <dbReference type="ARBA" id="ARBA00004123"/>
    </source>
</evidence>